<sequence length="260" mass="30064">FFRDERDPNPRSRRLFAFHKPETLSEWGSQGDTLRDRLKRLPPLITAGLRDCQIQAIENLEESFAGARPRALIQMATGSGKTYTAVSSTYRLVKFANARRVLFLVDRSNLGRQTLREFQQYITPDDGRKFTELYNVQWLTTNTLDPVSRVCITTIQRLYSMLSGEPELEDSEIEEQSVFDTLPQDVGPKEVSYNPNIPIEMFDFIVTDECHRSIYNLWRQVLEYFDAFIIGLTATPSKQTLGFFNQNLVMEYSHERAVAD</sequence>
<dbReference type="CDD" id="cd18032">
    <property type="entry name" value="DEXHc_RE_I_III_res"/>
    <property type="match status" value="1"/>
</dbReference>
<dbReference type="GO" id="GO:0005524">
    <property type="term" value="F:ATP binding"/>
    <property type="evidence" value="ECO:0007669"/>
    <property type="project" value="InterPro"/>
</dbReference>
<dbReference type="SMART" id="SM00487">
    <property type="entry name" value="DEXDc"/>
    <property type="match status" value="1"/>
</dbReference>
<dbReference type="EMBL" id="BARS01032860">
    <property type="protein sequence ID" value="GAG19308.1"/>
    <property type="molecule type" value="Genomic_DNA"/>
</dbReference>
<dbReference type="AlphaFoldDB" id="X0W3V4"/>
<dbReference type="GO" id="GO:0003677">
    <property type="term" value="F:DNA binding"/>
    <property type="evidence" value="ECO:0007669"/>
    <property type="project" value="InterPro"/>
</dbReference>
<reference evidence="2" key="1">
    <citation type="journal article" date="2014" name="Front. Microbiol.">
        <title>High frequency of phylogenetically diverse reductive dehalogenase-homologous genes in deep subseafloor sedimentary metagenomes.</title>
        <authorList>
            <person name="Kawai M."/>
            <person name="Futagami T."/>
            <person name="Toyoda A."/>
            <person name="Takaki Y."/>
            <person name="Nishi S."/>
            <person name="Hori S."/>
            <person name="Arai W."/>
            <person name="Tsubouchi T."/>
            <person name="Morono Y."/>
            <person name="Uchiyama I."/>
            <person name="Ito T."/>
            <person name="Fujiyama A."/>
            <person name="Inagaki F."/>
            <person name="Takami H."/>
        </authorList>
    </citation>
    <scope>NUCLEOTIDE SEQUENCE</scope>
    <source>
        <strain evidence="2">Expedition CK06-06</strain>
    </source>
</reference>
<dbReference type="Gene3D" id="3.40.50.300">
    <property type="entry name" value="P-loop containing nucleotide triphosphate hydrolases"/>
    <property type="match status" value="1"/>
</dbReference>
<accession>X0W3V4</accession>
<dbReference type="InterPro" id="IPR050742">
    <property type="entry name" value="Helicase_Restrict-Modif_Enz"/>
</dbReference>
<feature type="non-terminal residue" evidence="2">
    <location>
        <position position="260"/>
    </location>
</feature>
<dbReference type="InterPro" id="IPR006935">
    <property type="entry name" value="Helicase/UvrB_N"/>
</dbReference>
<organism evidence="2">
    <name type="scientific">marine sediment metagenome</name>
    <dbReference type="NCBI Taxonomy" id="412755"/>
    <lineage>
        <taxon>unclassified sequences</taxon>
        <taxon>metagenomes</taxon>
        <taxon>ecological metagenomes</taxon>
    </lineage>
</organism>
<dbReference type="SUPFAM" id="SSF52540">
    <property type="entry name" value="P-loop containing nucleoside triphosphate hydrolases"/>
    <property type="match status" value="1"/>
</dbReference>
<dbReference type="InterPro" id="IPR027417">
    <property type="entry name" value="P-loop_NTPase"/>
</dbReference>
<protein>
    <recommendedName>
        <fullName evidence="1">Helicase ATP-binding domain-containing protein</fullName>
    </recommendedName>
</protein>
<dbReference type="GO" id="GO:0005829">
    <property type="term" value="C:cytosol"/>
    <property type="evidence" value="ECO:0007669"/>
    <property type="project" value="TreeGrafter"/>
</dbReference>
<dbReference type="PANTHER" id="PTHR47396:SF1">
    <property type="entry name" value="ATP-DEPENDENT HELICASE IRC3-RELATED"/>
    <property type="match status" value="1"/>
</dbReference>
<dbReference type="GO" id="GO:0016787">
    <property type="term" value="F:hydrolase activity"/>
    <property type="evidence" value="ECO:0007669"/>
    <property type="project" value="InterPro"/>
</dbReference>
<comment type="caution">
    <text evidence="2">The sequence shown here is derived from an EMBL/GenBank/DDBJ whole genome shotgun (WGS) entry which is preliminary data.</text>
</comment>
<name>X0W3V4_9ZZZZ</name>
<evidence type="ECO:0000313" key="2">
    <source>
        <dbReference type="EMBL" id="GAG19308.1"/>
    </source>
</evidence>
<dbReference type="InterPro" id="IPR014001">
    <property type="entry name" value="Helicase_ATP-bd"/>
</dbReference>
<gene>
    <name evidence="2" type="ORF">S01H1_50958</name>
</gene>
<evidence type="ECO:0000259" key="1">
    <source>
        <dbReference type="PROSITE" id="PS51192"/>
    </source>
</evidence>
<feature type="domain" description="Helicase ATP-binding" evidence="1">
    <location>
        <begin position="62"/>
        <end position="254"/>
    </location>
</feature>
<dbReference type="Pfam" id="PF04851">
    <property type="entry name" value="ResIII"/>
    <property type="match status" value="1"/>
</dbReference>
<dbReference type="PROSITE" id="PS51192">
    <property type="entry name" value="HELICASE_ATP_BIND_1"/>
    <property type="match status" value="1"/>
</dbReference>
<proteinExistence type="predicted"/>
<dbReference type="PANTHER" id="PTHR47396">
    <property type="entry name" value="TYPE I RESTRICTION ENZYME ECOKI R PROTEIN"/>
    <property type="match status" value="1"/>
</dbReference>
<feature type="non-terminal residue" evidence="2">
    <location>
        <position position="1"/>
    </location>
</feature>